<dbReference type="PANTHER" id="PTHR34853">
    <property type="match status" value="1"/>
</dbReference>
<dbReference type="OrthoDB" id="9798122at2"/>
<accession>A0A5A7S5M6</accession>
<dbReference type="PIRSF" id="PIRSF029171">
    <property type="entry name" value="Esterase_LipA"/>
    <property type="match status" value="1"/>
</dbReference>
<sequence length="397" mass="40807">MGIRRASVVAALALALVSCSDRTTTPPPPVATSQIPPAPKGNERGAIVAQQSADSMYPAIAAIGARAFTVTYRSTSGVDGGNADVTGAVFAPSGPPPDGGWPVVTVGHPTTGVADDCAPSRSADLLGNANLVIRLLQRGFVVALTDFQGLGTPGPHPYLEPNSAAFDLIDAVRAARAVIPETSTRWAAIGISQGGQASWAAAEHAGDYGDGLQFVGSANLSPAADVSGFATGSAVNLSLPQELFLPLVIAGMQVLHPELDPSAYMRGLLADNSAALTSCSQEANLQKRSIATQIGKDDAQPHSPADTDRMRGWLQALALPKNRAAGPMLVVVGETDNVIRPEWTEAAVKRACAIGDVIALHVRAGEGHANPKAIPEAVDWIGDRFTGLPAPSTCESS</sequence>
<dbReference type="InterPro" id="IPR005152">
    <property type="entry name" value="Lipase_secreted"/>
</dbReference>
<dbReference type="PANTHER" id="PTHR34853:SF1">
    <property type="entry name" value="LIPASE 5"/>
    <property type="match status" value="1"/>
</dbReference>
<evidence type="ECO:0000313" key="4">
    <source>
        <dbReference type="Proteomes" id="UP000322244"/>
    </source>
</evidence>
<name>A0A5A7S5M6_9NOCA</name>
<dbReference type="InterPro" id="IPR029058">
    <property type="entry name" value="AB_hydrolase_fold"/>
</dbReference>
<organism evidence="3 4">
    <name type="scientific">Antrihabitans cavernicola</name>
    <dbReference type="NCBI Taxonomy" id="2495913"/>
    <lineage>
        <taxon>Bacteria</taxon>
        <taxon>Bacillati</taxon>
        <taxon>Actinomycetota</taxon>
        <taxon>Actinomycetes</taxon>
        <taxon>Mycobacteriales</taxon>
        <taxon>Nocardiaceae</taxon>
        <taxon>Antrihabitans</taxon>
    </lineage>
</organism>
<proteinExistence type="predicted"/>
<evidence type="ECO:0000256" key="1">
    <source>
        <dbReference type="SAM" id="MobiDB-lite"/>
    </source>
</evidence>
<dbReference type="Pfam" id="PF03583">
    <property type="entry name" value="LIP"/>
    <property type="match status" value="1"/>
</dbReference>
<dbReference type="Proteomes" id="UP000322244">
    <property type="component" value="Unassembled WGS sequence"/>
</dbReference>
<dbReference type="RefSeq" id="WP_149432009.1">
    <property type="nucleotide sequence ID" value="NZ_VLNY01000011.1"/>
</dbReference>
<reference evidence="3 4" key="1">
    <citation type="submission" date="2019-07" db="EMBL/GenBank/DDBJ databases">
        <title>Rhodococcus cavernicolus sp. nov., isolated from a cave.</title>
        <authorList>
            <person name="Lee S.D."/>
        </authorList>
    </citation>
    <scope>NUCLEOTIDE SEQUENCE [LARGE SCALE GENOMIC DNA]</scope>
    <source>
        <strain evidence="3 4">C1-24</strain>
    </source>
</reference>
<feature type="signal peptide" evidence="2">
    <location>
        <begin position="1"/>
        <end position="20"/>
    </location>
</feature>
<comment type="caution">
    <text evidence="3">The sequence shown here is derived from an EMBL/GenBank/DDBJ whole genome shotgun (WGS) entry which is preliminary data.</text>
</comment>
<dbReference type="SUPFAM" id="SSF53474">
    <property type="entry name" value="alpha/beta-Hydrolases"/>
    <property type="match status" value="1"/>
</dbReference>
<evidence type="ECO:0000256" key="2">
    <source>
        <dbReference type="SAM" id="SignalP"/>
    </source>
</evidence>
<dbReference type="EMBL" id="VLNY01000011">
    <property type="protein sequence ID" value="KAA0021176.1"/>
    <property type="molecule type" value="Genomic_DNA"/>
</dbReference>
<dbReference type="GO" id="GO:0004806">
    <property type="term" value="F:triacylglycerol lipase activity"/>
    <property type="evidence" value="ECO:0007669"/>
    <property type="project" value="InterPro"/>
</dbReference>
<protein>
    <submittedName>
        <fullName evidence="3">Lipase</fullName>
    </submittedName>
</protein>
<keyword evidence="4" id="KW-1185">Reference proteome</keyword>
<gene>
    <name evidence="3" type="ORF">FOY51_19885</name>
</gene>
<dbReference type="Gene3D" id="3.40.50.1820">
    <property type="entry name" value="alpha/beta hydrolase"/>
    <property type="match status" value="2"/>
</dbReference>
<keyword evidence="2" id="KW-0732">Signal</keyword>
<dbReference type="GO" id="GO:0016042">
    <property type="term" value="P:lipid catabolic process"/>
    <property type="evidence" value="ECO:0007669"/>
    <property type="project" value="InterPro"/>
</dbReference>
<evidence type="ECO:0000313" key="3">
    <source>
        <dbReference type="EMBL" id="KAA0021176.1"/>
    </source>
</evidence>
<dbReference type="PROSITE" id="PS51257">
    <property type="entry name" value="PROKAR_LIPOPROTEIN"/>
    <property type="match status" value="1"/>
</dbReference>
<dbReference type="AlphaFoldDB" id="A0A5A7S5M6"/>
<feature type="region of interest" description="Disordered" evidence="1">
    <location>
        <begin position="21"/>
        <end position="42"/>
    </location>
</feature>
<feature type="chain" id="PRO_5038699280" evidence="2">
    <location>
        <begin position="21"/>
        <end position="397"/>
    </location>
</feature>